<keyword evidence="2" id="KW-0472">Membrane</keyword>
<keyword evidence="2" id="KW-1133">Transmembrane helix</keyword>
<protein>
    <submittedName>
        <fullName evidence="5">Protein csf1</fullName>
    </submittedName>
</protein>
<feature type="region of interest" description="Disordered" evidence="1">
    <location>
        <begin position="1175"/>
        <end position="1198"/>
    </location>
</feature>
<dbReference type="PANTHER" id="PTHR32085">
    <property type="entry name" value="PROTEIN CSF1"/>
    <property type="match status" value="1"/>
</dbReference>
<proteinExistence type="predicted"/>
<reference evidence="5 6" key="1">
    <citation type="journal article" date="2019" name="BMC Genomics">
        <title>Chromosome level assembly and comparative genome analysis confirm lager-brewing yeasts originated from a single hybridization.</title>
        <authorList>
            <person name="Salazar A.N."/>
            <person name="Gorter de Vries A.R."/>
            <person name="van den Broek M."/>
            <person name="Brouwers N."/>
            <person name="de la Torre Cortes P."/>
            <person name="Kuijpers N.G.A."/>
            <person name="Daran J.G."/>
            <person name="Abeel T."/>
        </authorList>
    </citation>
    <scope>NUCLEOTIDE SEQUENCE [LARGE SCALE GENOMIC DNA]</scope>
    <source>
        <strain evidence="5 6">CBS 1483</strain>
    </source>
</reference>
<dbReference type="GO" id="GO:0016020">
    <property type="term" value="C:membrane"/>
    <property type="evidence" value="ECO:0007669"/>
    <property type="project" value="InterPro"/>
</dbReference>
<evidence type="ECO:0000313" key="6">
    <source>
        <dbReference type="Proteomes" id="UP000501346"/>
    </source>
</evidence>
<feature type="compositionally biased region" description="Basic and acidic residues" evidence="1">
    <location>
        <begin position="821"/>
        <end position="834"/>
    </location>
</feature>
<feature type="domain" description="Csf1 N-terminal" evidence="3">
    <location>
        <begin position="33"/>
        <end position="1600"/>
    </location>
</feature>
<dbReference type="Pfam" id="PF25038">
    <property type="entry name" value="Csf1_C"/>
    <property type="match status" value="1"/>
</dbReference>
<evidence type="ECO:0000256" key="2">
    <source>
        <dbReference type="SAM" id="Phobius"/>
    </source>
</evidence>
<keyword evidence="2" id="KW-0812">Transmembrane</keyword>
<dbReference type="InterPro" id="IPR029636">
    <property type="entry name" value="Csf1"/>
</dbReference>
<dbReference type="GO" id="GO:0006113">
    <property type="term" value="P:fermentation"/>
    <property type="evidence" value="ECO:0007669"/>
    <property type="project" value="InterPro"/>
</dbReference>
<dbReference type="PANTHER" id="PTHR32085:SF3">
    <property type="entry name" value="PROTEIN CSF1"/>
    <property type="match status" value="1"/>
</dbReference>
<dbReference type="InterPro" id="IPR048636">
    <property type="entry name" value="Csf1_N"/>
</dbReference>
<evidence type="ECO:0000259" key="4">
    <source>
        <dbReference type="Pfam" id="PF25038"/>
    </source>
</evidence>
<feature type="region of interest" description="Disordered" evidence="1">
    <location>
        <begin position="813"/>
        <end position="834"/>
    </location>
</feature>
<keyword evidence="6" id="KW-1185">Reference proteome</keyword>
<evidence type="ECO:0000256" key="1">
    <source>
        <dbReference type="SAM" id="MobiDB-lite"/>
    </source>
</evidence>
<organism evidence="5 6">
    <name type="scientific">Saccharomyces pastorianus</name>
    <name type="common">Lager yeast</name>
    <name type="synonym">Saccharomyces cerevisiae x Saccharomyces eubayanus</name>
    <dbReference type="NCBI Taxonomy" id="27292"/>
    <lineage>
        <taxon>Eukaryota</taxon>
        <taxon>Fungi</taxon>
        <taxon>Dikarya</taxon>
        <taxon>Ascomycota</taxon>
        <taxon>Saccharomycotina</taxon>
        <taxon>Saccharomycetes</taxon>
        <taxon>Saccharomycetales</taxon>
        <taxon>Saccharomycetaceae</taxon>
        <taxon>Saccharomyces</taxon>
    </lineage>
</organism>
<feature type="domain" description="Csf1 C-terminal region" evidence="4">
    <location>
        <begin position="1607"/>
        <end position="2958"/>
    </location>
</feature>
<evidence type="ECO:0000259" key="3">
    <source>
        <dbReference type="Pfam" id="PF21678"/>
    </source>
</evidence>
<dbReference type="Pfam" id="PF21678">
    <property type="entry name" value="Csf1_N"/>
    <property type="match status" value="1"/>
</dbReference>
<dbReference type="InterPro" id="IPR056779">
    <property type="entry name" value="Csf1_C"/>
</dbReference>
<dbReference type="EMBL" id="CP048993">
    <property type="protein sequence ID" value="QID81060.1"/>
    <property type="molecule type" value="Genomic_DNA"/>
</dbReference>
<dbReference type="OrthoDB" id="10051416at2759"/>
<sequence length="2958" mass="338140">MEAISQLRGVPLTHQKDFSWVFLVDWILTVVVCLTMIFYMGRIYAYLVSFILEWLLWKRAKIKINVETLRISLLGGRIHFKNLSVIHKDYTISVLEGSLTWKYWLLNCRKAELIENDKSSSGKKAKLPCKISVECEGLEIFIYNRTVAYDNVINLLSKDERDKFEKYLNEHSFPEPFSDGSSADKLDEDLSESAYTTNSDASIVNDRDYQETDIGKHPKLLMFLPIELKFSRGSLLLGNKFTPSVMILSYESGKGIIDVLPPKERLDLYRNKTQMEFKNFEISIKQNIGYDDAIGLKFKIDRGKVSKLWKTFVRVFQIVTKPVVPKKTKKSAGTSDDNFYHKWKGLSLYKASAGDAKASDLDDVEFDLTNHEYAKFTSILKCPKVTIAYDVDVPGVVPHGAHPTIPDIDGPDVGNNGAPPDFALDVQIHGGSICYGPWAQRQVSHLQRVLSPVVSRTAKPIKKLPPGSRRIYTLFRMNISIMEDTTWRIPTRESSKDPEFLKHYKETNEEYRPFGWMDLRFCKDTYANFNISVCPTVQGFQNNFHVHFLETEIRSSVNHDILLKSKVFDIDGDIGYPLGWNSKAIWIINMKSEQLEAFLLREHITLVADTLSDFSAGDPTPYELFRPFVYKVNWEMEGYSIYLNVNDHNIVNNPLDFNENCYLSLHGDKLSIDVTVPRESILGTYTDMSYEISTPMFRMMLNTPPWNTLNEFMKHKEVGRAYDFTIKGSYLLHSELDIDNVDTLVIECNSKSTVLHCYGFVMRYLTNVKMNYFGEFFNFVTSEEYTGVLGAREVGDVTTKSSVADLASTVDSGYQNSSLKNESEDKGPMKRSDLKRTTNETDIWFTFSVWDGALILPETIYSFDPCIALHFAELVVDFRSCNYYMDIMAVLNGTSIKRHVSKQINEVFDFIRRNNGADEQEHGLLSDLTIHGHRMYGLPPTEPTYFCQWDINLGDLCIDSDIEFIKGFFNSFYKIGFGYNDLENILLYDTETINDMTSLTVHVEKIRIGLKDPVMKSQSVISAESILFTLIDFENEKYSQRIDVKIPKLTISLNCVMGDGVDTSFLKFETKLRFTNFEQYKDIDKKRSEQRRYITIHDSPYHRCPFLLPLFYQDSDTYQNLYGAIAPSSSIPTLPLPTLPDTIDYIIEDIVGEYATLLETTNPFKNIFAETPSTMEPSRASFSEDDNEEGADPSSFKPVAFTEDRNHERDNYVVDVSYILLDVDPLLFIFAKSLLEQLYSENMVQVLDDIEIGIVKRLSNLQEGITSISNIDIHIAYLNLIWQETGEEGFELYLDRIDYQMSEKSLEKNRTNKLLEVAALAKVKTVRVTVNQKKNPDLSEDRPPALSLGIEGFEVWSSTEDRQVNSLNLTSSDITIDESQMEWLFEYCSDQGNLIQEVCTSFNSIQNTRSNSKTELISKLTAASEYYQISHDPYVITKPAFIMRLSKGHVRENRSWKIITRLRHILTYLPDDWQSNIDEVLKEKKYTSAKDAKNIFMSVFSTWRNWEFSDVARSYIYGKLFTAENEKHKQNLIKKLLKCTMGSFYLTVYGEGYEVEHNFVVADANLVMDLTPPVTSLPSNREETIEITGRVGSVKGKFSDRLLKLQDLIPLIAAVGEDDKSDPKKELSKQFKMNTVLLVDKSELQLVMDQTKLMSRTVGGRVSLLWENLKDSTSQAGSLVIFSQKSEVWLKHTSVILGEAQLRDFSVLATTEAWSHKPTILINNQCADLHFRAMSSTEQLVTAITEIRESLMMIKERIKFKPKSKKKSQFVDQKINTVLSCYFSNVSSEVMPLSPFYIRHEAKQLDIYFNKFGSNEILLSIWDTDFFMTSHQTKEQYLRFSFGDIEIKGGISREGYSLINVDISISMIKLTFSEPRRIVNSFLQDEKLASQGINLLYSLKPLFFSSNLPKIEKQAPSIMINWTLDTSITYFGVLVPVASTYFVFELHMLLLSLTNTNNGMLPEETKVTGQFSIENILFLIKERSLPIGLSKLLDFSIKISTLQGTVDTEQSFQVESSHFRVCLSPDSLLRLMWGAHKLLDLSHYYSRRHAPNIWNTKMFTGKSDKSKEMPINFRSIHILSYKFCIGWIFQYGAGSNPGLMLGYNRLFSAYEKDFGKFTVVDAFFSVANGNTSSTFFSEGNEKDKYNRSFLPNMQISYWFKRCGELKDWFFRFHGEALDVNFVPSFMDVIESTLQSMRAFQELKKNILDVSESLRAENDNSYASTSVESASSSLAPFLDNIRSVNSNFKYDGGVFRVYTYEDIETKSEPSFEIKSPVVTINCTYKHDEDKVKPHKFRTLITVDPTHNTLYAGCAPLLMEFSESLQKMIKKHSTDEKPNFTKPSSQNVDYKRLLDQFDVAVKLTSAKQQLSLSCEPKAKVQADVGFESFLFSMATNEFDSEQPLEFSLTLERTKASIKHIFSREVSTSFEVGFMDLTLLFTHPDVISMYGTGLVSDLSVFFNVKQIQNLYLFLDIWRFSSILHTRPVQRTVNKEIEMSSLTSTNYADAGTEIPWCFTLIFTNVSGDVDLGPSLGMISLRTQRTWLATDHYNEKRQLLHAFTDGISLTSEGRLSGLFEVANASWLSEVKWPPEKSKNTHPLVSTSLNIDDIAVKAAFDYHMFLIGTISNIHFHLHNEKDAKGVLPDLLQVSFSSDEIILSSTALVVANILDIYNTIVRMRQDNKISYMETLRDSNPGESRQPILYKDILRSLKLLRTDLSVNISSSKVQISPISLFDVEVLVIRIDKVSIRSETHSGKKLKTDLQLQVLDVSAALSTSKEELDEEVGASIAIDDYMHYASKIVGGTIIDIPKLAVHMTTLQEEKTNNLEYLFACSFSDKISVRWNLGPVDFIKEMWTTHVKALAVRRSQVANISFGQTEEELEESIKKEEAASKFNYIALEEPQIEVPQIRDLGDATPPMEWFGVNRKKFPKFTHQTAVIPVQKLVYLAEKQYVKILDDTH</sequence>
<dbReference type="Proteomes" id="UP000501346">
    <property type="component" value="Chromosome ScXII"/>
</dbReference>
<name>A0A6C1DWS7_SACPS</name>
<evidence type="ECO:0000313" key="5">
    <source>
        <dbReference type="EMBL" id="QID81060.1"/>
    </source>
</evidence>
<accession>A0A6C1DWS7</accession>
<feature type="transmembrane region" description="Helical" evidence="2">
    <location>
        <begin position="20"/>
        <end position="41"/>
    </location>
</feature>
<gene>
    <name evidence="5" type="primary">CSF1_1</name>
    <name evidence="5" type="ORF">GRS66_003418</name>
</gene>